<proteinExistence type="predicted"/>
<dbReference type="GeneID" id="66719651"/>
<evidence type="ECO:0000313" key="1">
    <source>
        <dbReference type="EMBL" id="PPJ18891.1"/>
    </source>
</evidence>
<dbReference type="RefSeq" id="WP_063013468.1">
    <property type="nucleotide sequence ID" value="NZ_JADLQW010000026.1"/>
</dbReference>
<dbReference type="AlphaFoldDB" id="A0A2S5ZUT9"/>
<gene>
    <name evidence="1" type="ORF">C5F51_35850</name>
</gene>
<reference evidence="1 2" key="1">
    <citation type="submission" date="2018-02" db="EMBL/GenBank/DDBJ databases">
        <title>8 Nocardia nova and 1 Nocardia cyriacigeorgica strain used for evolution to TMP-SMX.</title>
        <authorList>
            <person name="Mehta H."/>
            <person name="Weng J."/>
            <person name="Shamoo Y."/>
        </authorList>
    </citation>
    <scope>NUCLEOTIDE SEQUENCE [LARGE SCALE GENOMIC DNA]</scope>
    <source>
        <strain evidence="1 2">BAA2227</strain>
    </source>
</reference>
<evidence type="ECO:0000313" key="2">
    <source>
        <dbReference type="Proteomes" id="UP000238356"/>
    </source>
</evidence>
<dbReference type="InterPro" id="IPR054383">
    <property type="entry name" value="PspAB-like"/>
</dbReference>
<protein>
    <submittedName>
        <fullName evidence="1">Uncharacterized protein</fullName>
    </submittedName>
</protein>
<comment type="caution">
    <text evidence="1">The sequence shown here is derived from an EMBL/GenBank/DDBJ whole genome shotgun (WGS) entry which is preliminary data.</text>
</comment>
<name>A0A2S5ZUT9_9NOCA</name>
<dbReference type="EMBL" id="PSZD01000049">
    <property type="protein sequence ID" value="PPJ18891.1"/>
    <property type="molecule type" value="Genomic_DNA"/>
</dbReference>
<dbReference type="Proteomes" id="UP000238356">
    <property type="component" value="Unassembled WGS sequence"/>
</dbReference>
<keyword evidence="2" id="KW-1185">Reference proteome</keyword>
<dbReference type="Pfam" id="PF22742">
    <property type="entry name" value="PspAB"/>
    <property type="match status" value="1"/>
</dbReference>
<accession>A0A2S5ZUT9</accession>
<organism evidence="1 2">
    <name type="scientific">Nocardia nova</name>
    <dbReference type="NCBI Taxonomy" id="37330"/>
    <lineage>
        <taxon>Bacteria</taxon>
        <taxon>Bacillati</taxon>
        <taxon>Actinomycetota</taxon>
        <taxon>Actinomycetes</taxon>
        <taxon>Mycobacteriales</taxon>
        <taxon>Nocardiaceae</taxon>
        <taxon>Nocardia</taxon>
    </lineage>
</organism>
<sequence>MGFLNALLGRTKPVQPNLDVLFAVPPAAYTLQAALDVHPTGAGAVCFKQAEGAGARQSEAEILDLLHLEPTIAVAVTIDEFGYTWITCRQDTADLSALTTALHAINSTLSDNGFGPNLLCTVIGFATADLPPHRLGLVYLFKRGTVYPFAPSGEQRRDNALELRARAALSGELPIEAELERWFPLWDAPVP</sequence>